<keyword evidence="2" id="KW-1185">Reference proteome</keyword>
<protein>
    <submittedName>
        <fullName evidence="1">Uncharacterized protein</fullName>
    </submittedName>
</protein>
<evidence type="ECO:0000313" key="1">
    <source>
        <dbReference type="EMBL" id="KAF2439369.1"/>
    </source>
</evidence>
<dbReference type="EMBL" id="MU001509">
    <property type="protein sequence ID" value="KAF2439369.1"/>
    <property type="molecule type" value="Genomic_DNA"/>
</dbReference>
<dbReference type="Proteomes" id="UP000799764">
    <property type="component" value="Unassembled WGS sequence"/>
</dbReference>
<dbReference type="AlphaFoldDB" id="A0A9P4U5T5"/>
<sequence>MSRRYDLIHQDPPLQTSTSRMTAIAFLRPHVRSKLCLTMHHVVPLPRGSAINTRGSTTAIQASPRTPHVKSGAGIAGTVQSRRLRPGREKHAMSSPRRGLHKECPWTHRMLQSGARIKRATFPRQPRTRARQAAVGLKLDMLDLSVTDASRLRAAIGALDMQVPFACSRTGHPELHGQTIVL</sequence>
<evidence type="ECO:0000313" key="2">
    <source>
        <dbReference type="Proteomes" id="UP000799764"/>
    </source>
</evidence>
<proteinExistence type="predicted"/>
<organism evidence="1 2">
    <name type="scientific">Karstenula rhodostoma CBS 690.94</name>
    <dbReference type="NCBI Taxonomy" id="1392251"/>
    <lineage>
        <taxon>Eukaryota</taxon>
        <taxon>Fungi</taxon>
        <taxon>Dikarya</taxon>
        <taxon>Ascomycota</taxon>
        <taxon>Pezizomycotina</taxon>
        <taxon>Dothideomycetes</taxon>
        <taxon>Pleosporomycetidae</taxon>
        <taxon>Pleosporales</taxon>
        <taxon>Massarineae</taxon>
        <taxon>Didymosphaeriaceae</taxon>
        <taxon>Karstenula</taxon>
    </lineage>
</organism>
<comment type="caution">
    <text evidence="1">The sequence shown here is derived from an EMBL/GenBank/DDBJ whole genome shotgun (WGS) entry which is preliminary data.</text>
</comment>
<reference evidence="1" key="1">
    <citation type="journal article" date="2020" name="Stud. Mycol.">
        <title>101 Dothideomycetes genomes: a test case for predicting lifestyles and emergence of pathogens.</title>
        <authorList>
            <person name="Haridas S."/>
            <person name="Albert R."/>
            <person name="Binder M."/>
            <person name="Bloem J."/>
            <person name="Labutti K."/>
            <person name="Salamov A."/>
            <person name="Andreopoulos B."/>
            <person name="Baker S."/>
            <person name="Barry K."/>
            <person name="Bills G."/>
            <person name="Bluhm B."/>
            <person name="Cannon C."/>
            <person name="Castanera R."/>
            <person name="Culley D."/>
            <person name="Daum C."/>
            <person name="Ezra D."/>
            <person name="Gonzalez J."/>
            <person name="Henrissat B."/>
            <person name="Kuo A."/>
            <person name="Liang C."/>
            <person name="Lipzen A."/>
            <person name="Lutzoni F."/>
            <person name="Magnuson J."/>
            <person name="Mondo S."/>
            <person name="Nolan M."/>
            <person name="Ohm R."/>
            <person name="Pangilinan J."/>
            <person name="Park H.-J."/>
            <person name="Ramirez L."/>
            <person name="Alfaro M."/>
            <person name="Sun H."/>
            <person name="Tritt A."/>
            <person name="Yoshinaga Y."/>
            <person name="Zwiers L.-H."/>
            <person name="Turgeon B."/>
            <person name="Goodwin S."/>
            <person name="Spatafora J."/>
            <person name="Crous P."/>
            <person name="Grigoriev I."/>
        </authorList>
    </citation>
    <scope>NUCLEOTIDE SEQUENCE</scope>
    <source>
        <strain evidence="1">CBS 690.94</strain>
    </source>
</reference>
<accession>A0A9P4U5T5</accession>
<name>A0A9P4U5T5_9PLEO</name>
<gene>
    <name evidence="1" type="ORF">P171DRAFT_448207</name>
</gene>